<dbReference type="GO" id="GO:0009432">
    <property type="term" value="P:SOS response"/>
    <property type="evidence" value="ECO:0007669"/>
    <property type="project" value="UniProtKB-KW"/>
</dbReference>
<name>A0A1T4YSD8_9BACT</name>
<keyword evidence="1" id="KW-0963">Cytoplasm</keyword>
<dbReference type="InterPro" id="IPR036876">
    <property type="entry name" value="UVR_dom_sf"/>
</dbReference>
<organism evidence="10 11">
    <name type="scientific">Prosthecobacter debontii</name>
    <dbReference type="NCBI Taxonomy" id="48467"/>
    <lineage>
        <taxon>Bacteria</taxon>
        <taxon>Pseudomonadati</taxon>
        <taxon>Verrucomicrobiota</taxon>
        <taxon>Verrucomicrobiia</taxon>
        <taxon>Verrucomicrobiales</taxon>
        <taxon>Verrucomicrobiaceae</taxon>
        <taxon>Prosthecobacter</taxon>
    </lineage>
</organism>
<dbReference type="InterPro" id="IPR001943">
    <property type="entry name" value="UVR_dom"/>
</dbReference>
<dbReference type="Gene3D" id="4.10.860.10">
    <property type="entry name" value="UVR domain"/>
    <property type="match status" value="1"/>
</dbReference>
<accession>A0A1T4YSD8</accession>
<dbReference type="Pfam" id="PF02151">
    <property type="entry name" value="UVR"/>
    <property type="match status" value="1"/>
</dbReference>
<evidence type="ECO:0000259" key="7">
    <source>
        <dbReference type="PROSITE" id="PS50151"/>
    </source>
</evidence>
<dbReference type="Gene3D" id="3.40.1440.10">
    <property type="entry name" value="GIY-YIG endonuclease"/>
    <property type="match status" value="1"/>
</dbReference>
<evidence type="ECO:0000259" key="9">
    <source>
        <dbReference type="PROSITE" id="PS50165"/>
    </source>
</evidence>
<evidence type="ECO:0000256" key="1">
    <source>
        <dbReference type="ARBA" id="ARBA00022490"/>
    </source>
</evidence>
<dbReference type="PANTHER" id="PTHR30562">
    <property type="entry name" value="UVRC/OXIDOREDUCTASE"/>
    <property type="match status" value="1"/>
</dbReference>
<gene>
    <name evidence="10" type="ORF">SAMN02745166_04007</name>
</gene>
<dbReference type="GO" id="GO:0009381">
    <property type="term" value="F:excinuclease ABC activity"/>
    <property type="evidence" value="ECO:0007669"/>
    <property type="project" value="InterPro"/>
</dbReference>
<reference evidence="11" key="1">
    <citation type="submission" date="2017-02" db="EMBL/GenBank/DDBJ databases">
        <authorList>
            <person name="Varghese N."/>
            <person name="Submissions S."/>
        </authorList>
    </citation>
    <scope>NUCLEOTIDE SEQUENCE [LARGE SCALE GENOMIC DNA]</scope>
    <source>
        <strain evidence="11">ATCC 700200</strain>
    </source>
</reference>
<dbReference type="SUPFAM" id="SSF47781">
    <property type="entry name" value="RuvA domain 2-like"/>
    <property type="match status" value="1"/>
</dbReference>
<evidence type="ECO:0000256" key="5">
    <source>
        <dbReference type="ARBA" id="ARBA00023204"/>
    </source>
</evidence>
<dbReference type="EMBL" id="FUYE01000016">
    <property type="protein sequence ID" value="SKB04191.1"/>
    <property type="molecule type" value="Genomic_DNA"/>
</dbReference>
<dbReference type="RefSeq" id="WP_245846573.1">
    <property type="nucleotide sequence ID" value="NZ_FUYE01000016.1"/>
</dbReference>
<evidence type="ECO:0000313" key="11">
    <source>
        <dbReference type="Proteomes" id="UP000190774"/>
    </source>
</evidence>
<keyword evidence="4" id="KW-0267">Excision nuclease</keyword>
<dbReference type="STRING" id="48467.SAMN02745166_04007"/>
<dbReference type="GO" id="GO:0006289">
    <property type="term" value="P:nucleotide-excision repair"/>
    <property type="evidence" value="ECO:0007669"/>
    <property type="project" value="InterPro"/>
</dbReference>
<dbReference type="Gene3D" id="1.10.150.20">
    <property type="entry name" value="5' to 3' exonuclease, C-terminal subdomain"/>
    <property type="match status" value="1"/>
</dbReference>
<protein>
    <submittedName>
        <fullName evidence="10">Excinuclease ABC subunit C</fullName>
    </submittedName>
</protein>
<dbReference type="AlphaFoldDB" id="A0A1T4YSD8"/>
<dbReference type="SUPFAM" id="SSF82771">
    <property type="entry name" value="GIY-YIG endonuclease"/>
    <property type="match status" value="1"/>
</dbReference>
<dbReference type="PROSITE" id="PS50164">
    <property type="entry name" value="GIY_YIG"/>
    <property type="match status" value="1"/>
</dbReference>
<dbReference type="InterPro" id="IPR047296">
    <property type="entry name" value="GIY-YIG_UvrC_Cho"/>
</dbReference>
<dbReference type="PROSITE" id="PS50151">
    <property type="entry name" value="UVR"/>
    <property type="match status" value="1"/>
</dbReference>
<keyword evidence="2" id="KW-0227">DNA damage</keyword>
<dbReference type="FunFam" id="3.40.1440.10:FF:000001">
    <property type="entry name" value="UvrABC system protein C"/>
    <property type="match status" value="1"/>
</dbReference>
<dbReference type="InterPro" id="IPR038476">
    <property type="entry name" value="UvrC_RNase_H_dom_sf"/>
</dbReference>
<evidence type="ECO:0000256" key="6">
    <source>
        <dbReference type="ARBA" id="ARBA00023236"/>
    </source>
</evidence>
<dbReference type="InterPro" id="IPR010994">
    <property type="entry name" value="RuvA_2-like"/>
</dbReference>
<dbReference type="Proteomes" id="UP000190774">
    <property type="component" value="Unassembled WGS sequence"/>
</dbReference>
<dbReference type="GO" id="GO:0009380">
    <property type="term" value="C:excinuclease repair complex"/>
    <property type="evidence" value="ECO:0007669"/>
    <property type="project" value="TreeGrafter"/>
</dbReference>
<dbReference type="InterPro" id="IPR050066">
    <property type="entry name" value="UvrABC_protein_C"/>
</dbReference>
<keyword evidence="6" id="KW-0742">SOS response</keyword>
<dbReference type="SMART" id="SM00465">
    <property type="entry name" value="GIYc"/>
    <property type="match status" value="1"/>
</dbReference>
<evidence type="ECO:0000256" key="3">
    <source>
        <dbReference type="ARBA" id="ARBA00022769"/>
    </source>
</evidence>
<evidence type="ECO:0000313" key="10">
    <source>
        <dbReference type="EMBL" id="SKB04191.1"/>
    </source>
</evidence>
<evidence type="ECO:0000256" key="2">
    <source>
        <dbReference type="ARBA" id="ARBA00022763"/>
    </source>
</evidence>
<dbReference type="Pfam" id="PF08459">
    <property type="entry name" value="UvrC_RNaseH_dom"/>
    <property type="match status" value="1"/>
</dbReference>
<keyword evidence="5" id="KW-0234">DNA repair</keyword>
<dbReference type="Gene3D" id="3.30.420.340">
    <property type="entry name" value="UvrC, RNAse H endonuclease domain"/>
    <property type="match status" value="1"/>
</dbReference>
<dbReference type="PANTHER" id="PTHR30562:SF1">
    <property type="entry name" value="UVRABC SYSTEM PROTEIN C"/>
    <property type="match status" value="1"/>
</dbReference>
<keyword evidence="3" id="KW-0228">DNA excision</keyword>
<dbReference type="Pfam" id="PF01541">
    <property type="entry name" value="GIY-YIG"/>
    <property type="match status" value="1"/>
</dbReference>
<dbReference type="InterPro" id="IPR000305">
    <property type="entry name" value="GIY-YIG_endonuc"/>
</dbReference>
<dbReference type="InterPro" id="IPR035901">
    <property type="entry name" value="GIY-YIG_endonuc_sf"/>
</dbReference>
<evidence type="ECO:0000256" key="4">
    <source>
        <dbReference type="ARBA" id="ARBA00022881"/>
    </source>
</evidence>
<dbReference type="CDD" id="cd10434">
    <property type="entry name" value="GIY-YIG_UvrC_Cho"/>
    <property type="match status" value="1"/>
</dbReference>
<evidence type="ECO:0000259" key="8">
    <source>
        <dbReference type="PROSITE" id="PS50164"/>
    </source>
</evidence>
<dbReference type="PROSITE" id="PS50165">
    <property type="entry name" value="UVRC"/>
    <property type="match status" value="1"/>
</dbReference>
<dbReference type="InterPro" id="IPR001162">
    <property type="entry name" value="UvrC_RNase_H_dom"/>
</dbReference>
<feature type="domain" description="UvrC family homology region profile" evidence="9">
    <location>
        <begin position="241"/>
        <end position="399"/>
    </location>
</feature>
<dbReference type="SUPFAM" id="SSF46600">
    <property type="entry name" value="C-terminal UvrC-binding domain of UvrB"/>
    <property type="match status" value="1"/>
</dbReference>
<feature type="domain" description="UVR" evidence="7">
    <location>
        <begin position="202"/>
        <end position="237"/>
    </location>
</feature>
<keyword evidence="11" id="KW-1185">Reference proteome</keyword>
<dbReference type="Pfam" id="PF14520">
    <property type="entry name" value="HHH_5"/>
    <property type="match status" value="1"/>
</dbReference>
<feature type="domain" description="GIY-YIG" evidence="8">
    <location>
        <begin position="9"/>
        <end position="90"/>
    </location>
</feature>
<proteinExistence type="predicted"/>
<sequence>MAKLRDVPHTPGVYVMRDRLNSVIYVGKARDLRKRLSNYFTPARSKLVDRKTRALIASIWDFDIHQVRNEPEALLLEGKLIKEFRPKYNISFRDDKRFLMVRVNLQDDFPRFTLTRLKRDDGARYFGPFAHSGALRTTLNWLNKKFGLRVCQPIRPDEQTYKHCSNDIIKNCSAPCIGRVSITEYRALMEQACAYLDGKGSKSLISLLEEEMQKAAQKLDFEKAAELRDMVEDLKKTFSPTRTFQRGARAKVISTIDPMADVKELQEALGLEKPPLVMECFDIANIGTAHCVASMVRFKDGVPDNANYRRYRIRAVTGQNDFISMAEVIRRRFSRILLEGREVMGEDGDYSQETPLEMMRRLETQEPPAPAESKGKKTKFIRLPDLVIVDGGKGQLGMAMKELQRLGLSDLPLIGLAKEHEEIYRPHDPDPLVLPHEMGALKLLQRIRDEAHRWANGYHQLLLGRRVEESLLDDCPGVSQNRKAALLKAFGSVTRLRKASATQIAEIPGISQTLAATIVDFLASRSSAE</sequence>